<dbReference type="AlphaFoldDB" id="A0A3R8R775"/>
<dbReference type="EMBL" id="RWJI01000001">
    <property type="protein sequence ID" value="RRQ51484.1"/>
    <property type="molecule type" value="Genomic_DNA"/>
</dbReference>
<protein>
    <submittedName>
        <fullName evidence="5">Proline hydroxylase</fullName>
    </submittedName>
</protein>
<evidence type="ECO:0000259" key="4">
    <source>
        <dbReference type="SMART" id="SM00702"/>
    </source>
</evidence>
<evidence type="ECO:0000256" key="1">
    <source>
        <dbReference type="ARBA" id="ARBA00001961"/>
    </source>
</evidence>
<keyword evidence="2" id="KW-0223">Dioxygenase</keyword>
<dbReference type="InterPro" id="IPR006620">
    <property type="entry name" value="Pro_4_hyd_alph"/>
</dbReference>
<comment type="caution">
    <text evidence="5">The sequence shown here is derived from an EMBL/GenBank/DDBJ whole genome shotgun (WGS) entry which is preliminary data.</text>
</comment>
<dbReference type="InterPro" id="IPR039558">
    <property type="entry name" value="TPA1/OFD1_N"/>
</dbReference>
<dbReference type="Gene3D" id="2.60.120.620">
    <property type="entry name" value="q2cbj1_9rhob like domain"/>
    <property type="match status" value="1"/>
</dbReference>
<dbReference type="GO" id="GO:0005737">
    <property type="term" value="C:cytoplasm"/>
    <property type="evidence" value="ECO:0007669"/>
    <property type="project" value="TreeGrafter"/>
</dbReference>
<dbReference type="OrthoDB" id="9783171at2"/>
<evidence type="ECO:0000256" key="2">
    <source>
        <dbReference type="ARBA" id="ARBA00022964"/>
    </source>
</evidence>
<dbReference type="RefSeq" id="WP_125229498.1">
    <property type="nucleotide sequence ID" value="NZ_RWJI01000001.1"/>
</dbReference>
<dbReference type="GO" id="GO:0006449">
    <property type="term" value="P:regulation of translational termination"/>
    <property type="evidence" value="ECO:0007669"/>
    <property type="project" value="TreeGrafter"/>
</dbReference>
<dbReference type="SMART" id="SM00702">
    <property type="entry name" value="P4Hc"/>
    <property type="match status" value="1"/>
</dbReference>
<dbReference type="Pfam" id="PF13661">
    <property type="entry name" value="2OG-FeII_Oxy_4"/>
    <property type="match status" value="1"/>
</dbReference>
<gene>
    <name evidence="5" type="ORF">D7D48_00850</name>
</gene>
<dbReference type="Proteomes" id="UP000268553">
    <property type="component" value="Unassembled WGS sequence"/>
</dbReference>
<evidence type="ECO:0000313" key="6">
    <source>
        <dbReference type="Proteomes" id="UP000268553"/>
    </source>
</evidence>
<dbReference type="GO" id="GO:0031418">
    <property type="term" value="F:L-ascorbic acid binding"/>
    <property type="evidence" value="ECO:0007669"/>
    <property type="project" value="InterPro"/>
</dbReference>
<reference evidence="5 6" key="1">
    <citation type="submission" date="2018-12" db="EMBL/GenBank/DDBJ databases">
        <authorList>
            <person name="Kim S.-J."/>
            <person name="Jung G.-Y."/>
        </authorList>
    </citation>
    <scope>NUCLEOTIDE SEQUENCE [LARGE SCALE GENOMIC DNA]</scope>
    <source>
        <strain evidence="5 6">03SU3-P</strain>
    </source>
</reference>
<keyword evidence="3" id="KW-0560">Oxidoreductase</keyword>
<name>A0A3R8R775_9SPHN</name>
<evidence type="ECO:0000256" key="3">
    <source>
        <dbReference type="ARBA" id="ARBA00023002"/>
    </source>
</evidence>
<dbReference type="GO" id="GO:0005506">
    <property type="term" value="F:iron ion binding"/>
    <property type="evidence" value="ECO:0007669"/>
    <property type="project" value="InterPro"/>
</dbReference>
<dbReference type="PANTHER" id="PTHR12117">
    <property type="entry name" value="HISTONE ACETYLTRANSFERASE COMPLEX"/>
    <property type="match status" value="1"/>
</dbReference>
<dbReference type="PANTHER" id="PTHR12117:SF0">
    <property type="entry name" value="PROLYL 3-HYDROXYLASE OGFOD1"/>
    <property type="match status" value="1"/>
</dbReference>
<evidence type="ECO:0000313" key="5">
    <source>
        <dbReference type="EMBL" id="RRQ51484.1"/>
    </source>
</evidence>
<proteinExistence type="predicted"/>
<feature type="domain" description="Prolyl 4-hydroxylase alpha subunit" evidence="4">
    <location>
        <begin position="20"/>
        <end position="234"/>
    </location>
</feature>
<dbReference type="InterPro" id="IPR051842">
    <property type="entry name" value="uS12_prolyl_hydroxylase"/>
</dbReference>
<comment type="cofactor">
    <cofactor evidence="1">
        <name>L-ascorbate</name>
        <dbReference type="ChEBI" id="CHEBI:38290"/>
    </cofactor>
</comment>
<accession>A0A3R8R775</accession>
<dbReference type="GO" id="GO:0031543">
    <property type="term" value="F:peptidyl-proline dioxygenase activity"/>
    <property type="evidence" value="ECO:0007669"/>
    <property type="project" value="TreeGrafter"/>
</dbReference>
<keyword evidence="6" id="KW-1185">Reference proteome</keyword>
<sequence>MMRMNPTLDVSALAKSFNENGRVHIPEFLHAEDAKALYERLRYRTDWVQVLATTNGAVELDRPTRAQLDDEQVKALNNAVYAQARSGFQYRFETVRVPDSASERAAGTDIIFSFANFMSTDNVRDFLRTITGSEEIEYADAQATAYAPGDFLTGHDDAVEGKFRRAAYVFGLTPVWRLEWGGLLLFHGSDGHVDCGWVPTFNTLNLFKVPQLHSVSEVTQAAAYRRYAITGWLRAHEQPD</sequence>
<organism evidence="5 6">
    <name type="scientific">Sphingorhabdus wooponensis</name>
    <dbReference type="NCBI Taxonomy" id="940136"/>
    <lineage>
        <taxon>Bacteria</taxon>
        <taxon>Pseudomonadati</taxon>
        <taxon>Pseudomonadota</taxon>
        <taxon>Alphaproteobacteria</taxon>
        <taxon>Sphingomonadales</taxon>
        <taxon>Sphingomonadaceae</taxon>
        <taxon>Sphingorhabdus</taxon>
    </lineage>
</organism>